<keyword evidence="2" id="KW-0560">Oxidoreductase</keyword>
<organism evidence="4 5">
    <name type="scientific">Labedaea rhizosphaerae</name>
    <dbReference type="NCBI Taxonomy" id="598644"/>
    <lineage>
        <taxon>Bacteria</taxon>
        <taxon>Bacillati</taxon>
        <taxon>Actinomycetota</taxon>
        <taxon>Actinomycetes</taxon>
        <taxon>Pseudonocardiales</taxon>
        <taxon>Pseudonocardiaceae</taxon>
        <taxon>Labedaea</taxon>
    </lineage>
</organism>
<dbReference type="EMBL" id="SNXZ01000002">
    <property type="protein sequence ID" value="TDQ00377.1"/>
    <property type="molecule type" value="Genomic_DNA"/>
</dbReference>
<dbReference type="Gene3D" id="3.40.50.720">
    <property type="entry name" value="NAD(P)-binding Rossmann-like Domain"/>
    <property type="match status" value="1"/>
</dbReference>
<keyword evidence="3" id="KW-1133">Transmembrane helix</keyword>
<dbReference type="RefSeq" id="WP_133849104.1">
    <property type="nucleotide sequence ID" value="NZ_SNXZ01000002.1"/>
</dbReference>
<accession>A0A4R6SFU0</accession>
<dbReference type="Pfam" id="PF13561">
    <property type="entry name" value="adh_short_C2"/>
    <property type="match status" value="1"/>
</dbReference>
<sequence>MSELTGLVAVVTGGGSGIGLATTRLLLERGAEVGVLDLDPSAVPEPALGIECDLRDDAAVRAGVDAIAERFGHLDALVNNAAIAGTAGTIADGDLAEWAQVYDVNVYGAIRATRAVLPHLRRSANASIVNTCSVVNAIGLPDRAMYAASKGAMHALTLATAADLIGEGIRVNGVAPGTTDTPAIAGLMAATGDPDEGYRRLAARVPMGRLMRPEEIAAASAFLVSPLAAGITGIVIPVHGGLGVVAPR</sequence>
<dbReference type="InterPro" id="IPR036291">
    <property type="entry name" value="NAD(P)-bd_dom_sf"/>
</dbReference>
<dbReference type="PRINTS" id="PR00080">
    <property type="entry name" value="SDRFAMILY"/>
</dbReference>
<feature type="transmembrane region" description="Helical" evidence="3">
    <location>
        <begin position="216"/>
        <end position="238"/>
    </location>
</feature>
<gene>
    <name evidence="4" type="ORF">EV186_102238</name>
</gene>
<dbReference type="PANTHER" id="PTHR24321:SF8">
    <property type="entry name" value="ESTRADIOL 17-BETA-DEHYDROGENASE 8-RELATED"/>
    <property type="match status" value="1"/>
</dbReference>
<dbReference type="AlphaFoldDB" id="A0A4R6SFU0"/>
<evidence type="ECO:0000256" key="2">
    <source>
        <dbReference type="ARBA" id="ARBA00023002"/>
    </source>
</evidence>
<name>A0A4R6SFU0_LABRH</name>
<keyword evidence="3" id="KW-0472">Membrane</keyword>
<proteinExistence type="inferred from homology"/>
<keyword evidence="5" id="KW-1185">Reference proteome</keyword>
<reference evidence="4 5" key="1">
    <citation type="submission" date="2019-03" db="EMBL/GenBank/DDBJ databases">
        <title>Genomic Encyclopedia of Type Strains, Phase IV (KMG-IV): sequencing the most valuable type-strain genomes for metagenomic binning, comparative biology and taxonomic classification.</title>
        <authorList>
            <person name="Goeker M."/>
        </authorList>
    </citation>
    <scope>NUCLEOTIDE SEQUENCE [LARGE SCALE GENOMIC DNA]</scope>
    <source>
        <strain evidence="4 5">DSM 45361</strain>
    </source>
</reference>
<dbReference type="FunFam" id="3.40.50.720:FF:000084">
    <property type="entry name" value="Short-chain dehydrogenase reductase"/>
    <property type="match status" value="1"/>
</dbReference>
<dbReference type="InterPro" id="IPR020904">
    <property type="entry name" value="Sc_DH/Rdtase_CS"/>
</dbReference>
<feature type="transmembrane region" description="Helical" evidence="3">
    <location>
        <begin position="6"/>
        <end position="27"/>
    </location>
</feature>
<evidence type="ECO:0000313" key="5">
    <source>
        <dbReference type="Proteomes" id="UP000295444"/>
    </source>
</evidence>
<comment type="similarity">
    <text evidence="1">Belongs to the short-chain dehydrogenases/reductases (SDR) family.</text>
</comment>
<dbReference type="CDD" id="cd05233">
    <property type="entry name" value="SDR_c"/>
    <property type="match status" value="1"/>
</dbReference>
<dbReference type="PRINTS" id="PR00081">
    <property type="entry name" value="GDHRDH"/>
</dbReference>
<dbReference type="GO" id="GO:0016491">
    <property type="term" value="F:oxidoreductase activity"/>
    <property type="evidence" value="ECO:0007669"/>
    <property type="project" value="UniProtKB-KW"/>
</dbReference>
<dbReference type="InterPro" id="IPR002347">
    <property type="entry name" value="SDR_fam"/>
</dbReference>
<comment type="caution">
    <text evidence="4">The sequence shown here is derived from an EMBL/GenBank/DDBJ whole genome shotgun (WGS) entry which is preliminary data.</text>
</comment>
<dbReference type="OrthoDB" id="9789398at2"/>
<dbReference type="PROSITE" id="PS00061">
    <property type="entry name" value="ADH_SHORT"/>
    <property type="match status" value="1"/>
</dbReference>
<dbReference type="Proteomes" id="UP000295444">
    <property type="component" value="Unassembled WGS sequence"/>
</dbReference>
<evidence type="ECO:0000256" key="1">
    <source>
        <dbReference type="ARBA" id="ARBA00006484"/>
    </source>
</evidence>
<dbReference type="SUPFAM" id="SSF51735">
    <property type="entry name" value="NAD(P)-binding Rossmann-fold domains"/>
    <property type="match status" value="1"/>
</dbReference>
<evidence type="ECO:0000256" key="3">
    <source>
        <dbReference type="SAM" id="Phobius"/>
    </source>
</evidence>
<keyword evidence="3" id="KW-0812">Transmembrane</keyword>
<dbReference type="PANTHER" id="PTHR24321">
    <property type="entry name" value="DEHYDROGENASES, SHORT CHAIN"/>
    <property type="match status" value="1"/>
</dbReference>
<evidence type="ECO:0000313" key="4">
    <source>
        <dbReference type="EMBL" id="TDQ00377.1"/>
    </source>
</evidence>
<protein>
    <submittedName>
        <fullName evidence="4">NAD(P)-dependent dehydrogenase (Short-subunit alcohol dehydrogenase family)</fullName>
    </submittedName>
</protein>